<dbReference type="Pfam" id="PF20901">
    <property type="entry name" value="Sf6_terminase"/>
    <property type="match status" value="1"/>
</dbReference>
<dbReference type="EMBL" id="UFSO01000003">
    <property type="protein sequence ID" value="SSY81057.1"/>
    <property type="molecule type" value="Genomic_DNA"/>
</dbReference>
<dbReference type="STRING" id="1120980.GCA_000745955_02130"/>
<dbReference type="Proteomes" id="UP000254209">
    <property type="component" value="Unassembled WGS sequence"/>
</dbReference>
<protein>
    <recommendedName>
        <fullName evidence="3">Phage terminase small subunit</fullName>
    </recommendedName>
</protein>
<dbReference type="RefSeq" id="WP_034294735.1">
    <property type="nucleotide sequence ID" value="NZ_UFSO01000003.1"/>
</dbReference>
<dbReference type="OrthoDB" id="7573036at2"/>
<dbReference type="AlphaFoldDB" id="A0A376BVN8"/>
<keyword evidence="2" id="KW-1185">Reference proteome</keyword>
<dbReference type="InterPro" id="IPR048683">
    <property type="entry name" value="Sf6_terminase"/>
</dbReference>
<dbReference type="Gene3D" id="1.10.10.60">
    <property type="entry name" value="Homeodomain-like"/>
    <property type="match status" value="1"/>
</dbReference>
<reference evidence="1 2" key="1">
    <citation type="submission" date="2018-06" db="EMBL/GenBank/DDBJ databases">
        <authorList>
            <consortium name="Pathogen Informatics"/>
            <person name="Doyle S."/>
        </authorList>
    </citation>
    <scope>NUCLEOTIDE SEQUENCE [LARGE SCALE GENOMIC DNA]</scope>
    <source>
        <strain evidence="1 2">NCTC10283</strain>
    </source>
</reference>
<evidence type="ECO:0008006" key="3">
    <source>
        <dbReference type="Google" id="ProtNLM"/>
    </source>
</evidence>
<organism evidence="1 2">
    <name type="scientific">Alysiella crassa</name>
    <dbReference type="NCBI Taxonomy" id="153491"/>
    <lineage>
        <taxon>Bacteria</taxon>
        <taxon>Pseudomonadati</taxon>
        <taxon>Pseudomonadota</taxon>
        <taxon>Betaproteobacteria</taxon>
        <taxon>Neisseriales</taxon>
        <taxon>Neisseriaceae</taxon>
        <taxon>Alysiella</taxon>
    </lineage>
</organism>
<accession>A0A376BVN8</accession>
<proteinExistence type="predicted"/>
<sequence length="148" mass="16571">MSETKRPVGRPSIYTDELAHEICERLANGESLIQICRDPAMPSRETIRRWCDESSQFCGMYARAREQQAHYFVDEMIEIADKVVEDSAAVQKARLQIDTRKWAAAKLNKAAYGDGAEKIININASSKQVADLTDDELAAELAKHGLKS</sequence>
<name>A0A376BVN8_9NEIS</name>
<gene>
    <name evidence="1" type="ORF">NCTC10283_02622</name>
</gene>
<evidence type="ECO:0000313" key="1">
    <source>
        <dbReference type="EMBL" id="SSY81057.1"/>
    </source>
</evidence>
<evidence type="ECO:0000313" key="2">
    <source>
        <dbReference type="Proteomes" id="UP000254209"/>
    </source>
</evidence>